<proteinExistence type="predicted"/>
<dbReference type="Proteomes" id="UP000299102">
    <property type="component" value="Unassembled WGS sequence"/>
</dbReference>
<comment type="caution">
    <text evidence="2">The sequence shown here is derived from an EMBL/GenBank/DDBJ whole genome shotgun (WGS) entry which is preliminary data.</text>
</comment>
<accession>A0A4C1SDU5</accession>
<reference evidence="2 3" key="1">
    <citation type="journal article" date="2019" name="Commun. Biol.">
        <title>The bagworm genome reveals a unique fibroin gene that provides high tensile strength.</title>
        <authorList>
            <person name="Kono N."/>
            <person name="Nakamura H."/>
            <person name="Ohtoshi R."/>
            <person name="Tomita M."/>
            <person name="Numata K."/>
            <person name="Arakawa K."/>
        </authorList>
    </citation>
    <scope>NUCLEOTIDE SEQUENCE [LARGE SCALE GENOMIC DNA]</scope>
</reference>
<dbReference type="EMBL" id="BGZK01000002">
    <property type="protein sequence ID" value="GBO99269.1"/>
    <property type="molecule type" value="Genomic_DNA"/>
</dbReference>
<evidence type="ECO:0000313" key="2">
    <source>
        <dbReference type="EMBL" id="GBO99269.1"/>
    </source>
</evidence>
<evidence type="ECO:0000256" key="1">
    <source>
        <dbReference type="SAM" id="MobiDB-lite"/>
    </source>
</evidence>
<dbReference type="AlphaFoldDB" id="A0A4C1SDU5"/>
<evidence type="ECO:0000313" key="3">
    <source>
        <dbReference type="Proteomes" id="UP000299102"/>
    </source>
</evidence>
<name>A0A4C1SDU5_EUMVA</name>
<organism evidence="2 3">
    <name type="scientific">Eumeta variegata</name>
    <name type="common">Bagworm moth</name>
    <name type="synonym">Eumeta japonica</name>
    <dbReference type="NCBI Taxonomy" id="151549"/>
    <lineage>
        <taxon>Eukaryota</taxon>
        <taxon>Metazoa</taxon>
        <taxon>Ecdysozoa</taxon>
        <taxon>Arthropoda</taxon>
        <taxon>Hexapoda</taxon>
        <taxon>Insecta</taxon>
        <taxon>Pterygota</taxon>
        <taxon>Neoptera</taxon>
        <taxon>Endopterygota</taxon>
        <taxon>Lepidoptera</taxon>
        <taxon>Glossata</taxon>
        <taxon>Ditrysia</taxon>
        <taxon>Tineoidea</taxon>
        <taxon>Psychidae</taxon>
        <taxon>Oiketicinae</taxon>
        <taxon>Eumeta</taxon>
    </lineage>
</organism>
<keyword evidence="3" id="KW-1185">Reference proteome</keyword>
<protein>
    <submittedName>
        <fullName evidence="2">Uncharacterized protein</fullName>
    </submittedName>
</protein>
<sequence>MSAPRGSSRPPLLDTDLGIFKELTICKGSMIRIPSAAFAVVSYDVRVSRASERPRPRPSDQVLIRHSRTKSPKIAAGGGNRSRRLTTRRSRSKYACVVALSMSSSEHSVHIRIHLFQSKFIHSKNSWNRSQQAAETRQVSVKPAVGEIRSFLEVLFIKIIKSTTSKSLQEI</sequence>
<gene>
    <name evidence="2" type="ORF">EVAR_536_1</name>
</gene>
<feature type="region of interest" description="Disordered" evidence="1">
    <location>
        <begin position="67"/>
        <end position="86"/>
    </location>
</feature>